<dbReference type="OrthoDB" id="8817772at2"/>
<reference evidence="1 2" key="1">
    <citation type="submission" date="2017-07" db="EMBL/GenBank/DDBJ databases">
        <title>Thauera sp. KNDSS-Mac4 genome sequence and assembly.</title>
        <authorList>
            <person name="Mayilraj S."/>
        </authorList>
    </citation>
    <scope>NUCLEOTIDE SEQUENCE [LARGE SCALE GENOMIC DNA]</scope>
    <source>
        <strain evidence="1 2">KNDSS-Mac4</strain>
    </source>
</reference>
<dbReference type="Proteomes" id="UP000215181">
    <property type="component" value="Unassembled WGS sequence"/>
</dbReference>
<proteinExistence type="predicted"/>
<dbReference type="EMBL" id="NOIH01000017">
    <property type="protein sequence ID" value="OYD53103.1"/>
    <property type="molecule type" value="Genomic_DNA"/>
</dbReference>
<gene>
    <name evidence="1" type="ORF">CGK74_14490</name>
</gene>
<dbReference type="AlphaFoldDB" id="A0A235EWG2"/>
<dbReference type="RefSeq" id="WP_094269162.1">
    <property type="nucleotide sequence ID" value="NZ_NOIH01000017.1"/>
</dbReference>
<evidence type="ECO:0000313" key="2">
    <source>
        <dbReference type="Proteomes" id="UP000215181"/>
    </source>
</evidence>
<accession>A0A235EWG2</accession>
<organism evidence="1 2">
    <name type="scientific">Thauera propionica</name>
    <dbReference type="NCBI Taxonomy" id="2019431"/>
    <lineage>
        <taxon>Bacteria</taxon>
        <taxon>Pseudomonadati</taxon>
        <taxon>Pseudomonadota</taxon>
        <taxon>Betaproteobacteria</taxon>
        <taxon>Rhodocyclales</taxon>
        <taxon>Zoogloeaceae</taxon>
        <taxon>Thauera</taxon>
    </lineage>
</organism>
<sequence length="161" mass="17880">MPHSLSGSDIQRVILAKGWTIRDVARYWDVSRQRLYQVFKQDAPALLWVCAAQGLPEASPDLLTLAKSRTKEKPGHLRPGAKPASSLITQAAGFSVGDILMASDYIGEIADEGEEGVITEIRRAGNYWSFLVRFDRGEDWFPETHLYDCMAPTGRQASLTV</sequence>
<keyword evidence="2" id="KW-1185">Reference proteome</keyword>
<comment type="caution">
    <text evidence="1">The sequence shown here is derived from an EMBL/GenBank/DDBJ whole genome shotgun (WGS) entry which is preliminary data.</text>
</comment>
<protein>
    <submittedName>
        <fullName evidence="1">Uncharacterized protein</fullName>
    </submittedName>
</protein>
<name>A0A235EWG2_9RHOO</name>
<evidence type="ECO:0000313" key="1">
    <source>
        <dbReference type="EMBL" id="OYD53103.1"/>
    </source>
</evidence>